<evidence type="ECO:0000313" key="2">
    <source>
        <dbReference type="EMBL" id="SUA04716.1"/>
    </source>
</evidence>
<dbReference type="AlphaFoldDB" id="A0A378V2K5"/>
<feature type="compositionally biased region" description="Basic and acidic residues" evidence="1">
    <location>
        <begin position="155"/>
        <end position="164"/>
    </location>
</feature>
<evidence type="ECO:0000313" key="3">
    <source>
        <dbReference type="Proteomes" id="UP000255389"/>
    </source>
</evidence>
<sequence length="164" mass="18015">MTNPTDTETTPTETTEPDADVTADVDVTPDDTEEPTTDDDQEPTGNKEAAKWRTKLRAAEAERDALQQQLDAQRRAVIDWRSSTAAHGAVDPQLLDAAGINITELLDDTGHLDMTLVDQFIDATATKFRVQRMAKPNPQQGAPSEARTPGGLADVFREDRQRTQ</sequence>
<protein>
    <recommendedName>
        <fullName evidence="4">Scaffolding protein</fullName>
    </recommendedName>
</protein>
<dbReference type="Proteomes" id="UP000255389">
    <property type="component" value="Unassembled WGS sequence"/>
</dbReference>
<accession>A0A378V2K5</accession>
<feature type="compositionally biased region" description="Acidic residues" evidence="1">
    <location>
        <begin position="15"/>
        <end position="42"/>
    </location>
</feature>
<dbReference type="EMBL" id="UGQY01000004">
    <property type="protein sequence ID" value="SUA04716.1"/>
    <property type="molecule type" value="Genomic_DNA"/>
</dbReference>
<evidence type="ECO:0008006" key="4">
    <source>
        <dbReference type="Google" id="ProtNLM"/>
    </source>
</evidence>
<reference evidence="2 3" key="1">
    <citation type="submission" date="2018-06" db="EMBL/GenBank/DDBJ databases">
        <authorList>
            <consortium name="Pathogen Informatics"/>
            <person name="Doyle S."/>
        </authorList>
    </citation>
    <scope>NUCLEOTIDE SEQUENCE [LARGE SCALE GENOMIC DNA]</scope>
    <source>
        <strain evidence="2 3">NCTC1542</strain>
    </source>
</reference>
<organism evidence="2 3">
    <name type="scientific">Mycolicibacterium fortuitum</name>
    <name type="common">Mycobacterium fortuitum</name>
    <dbReference type="NCBI Taxonomy" id="1766"/>
    <lineage>
        <taxon>Bacteria</taxon>
        <taxon>Bacillati</taxon>
        <taxon>Actinomycetota</taxon>
        <taxon>Actinomycetes</taxon>
        <taxon>Mycobacteriales</taxon>
        <taxon>Mycobacteriaceae</taxon>
        <taxon>Mycolicibacterium</taxon>
    </lineage>
</organism>
<name>A0A378V2K5_MYCFO</name>
<feature type="region of interest" description="Disordered" evidence="1">
    <location>
        <begin position="1"/>
        <end position="50"/>
    </location>
</feature>
<feature type="region of interest" description="Disordered" evidence="1">
    <location>
        <begin position="131"/>
        <end position="164"/>
    </location>
</feature>
<gene>
    <name evidence="2" type="ORF">NCTC1542_06223</name>
</gene>
<proteinExistence type="predicted"/>
<feature type="compositionally biased region" description="Low complexity" evidence="1">
    <location>
        <begin position="1"/>
        <end position="14"/>
    </location>
</feature>
<evidence type="ECO:0000256" key="1">
    <source>
        <dbReference type="SAM" id="MobiDB-lite"/>
    </source>
</evidence>